<keyword evidence="1" id="KW-0812">Transmembrane</keyword>
<proteinExistence type="predicted"/>
<accession>A0A4Y8QXI4</accession>
<name>A0A4Y8QXI4_9MICO</name>
<evidence type="ECO:0000256" key="1">
    <source>
        <dbReference type="SAM" id="Phobius"/>
    </source>
</evidence>
<protein>
    <submittedName>
        <fullName evidence="2">Uncharacterized protein</fullName>
    </submittedName>
</protein>
<organism evidence="2 3">
    <name type="scientific">Cellulosimicrobium funkei</name>
    <dbReference type="NCBI Taxonomy" id="264251"/>
    <lineage>
        <taxon>Bacteria</taxon>
        <taxon>Bacillati</taxon>
        <taxon>Actinomycetota</taxon>
        <taxon>Actinomycetes</taxon>
        <taxon>Micrococcales</taxon>
        <taxon>Promicromonosporaceae</taxon>
        <taxon>Cellulosimicrobium</taxon>
    </lineage>
</organism>
<dbReference type="AlphaFoldDB" id="A0A4Y8QXI4"/>
<dbReference type="RefSeq" id="WP_061269129.1">
    <property type="nucleotide sequence ID" value="NZ_SOZH01000012.1"/>
</dbReference>
<keyword evidence="1" id="KW-1133">Transmembrane helix</keyword>
<dbReference type="Proteomes" id="UP000298003">
    <property type="component" value="Unassembled WGS sequence"/>
</dbReference>
<comment type="caution">
    <text evidence="2">The sequence shown here is derived from an EMBL/GenBank/DDBJ whole genome shotgun (WGS) entry which is preliminary data.</text>
</comment>
<evidence type="ECO:0000313" key="3">
    <source>
        <dbReference type="Proteomes" id="UP000298003"/>
    </source>
</evidence>
<sequence>MVTATRHRVGAAALRAVLVVVLLALAGLLGTTVIESETPAAAAHVASFVQADPALQDAAQPTDRQDPGHIDALTLLCLCALIVLAVVLLARGSLLHRLVPRRLQRGRPIPIFVGMILPSSKPLTWGVCRT</sequence>
<dbReference type="GeneID" id="95686453"/>
<feature type="transmembrane region" description="Helical" evidence="1">
    <location>
        <begin position="12"/>
        <end position="34"/>
    </location>
</feature>
<gene>
    <name evidence="2" type="ORF">E1O70_18385</name>
</gene>
<dbReference type="EMBL" id="SOZH01000012">
    <property type="protein sequence ID" value="TFF04413.1"/>
    <property type="molecule type" value="Genomic_DNA"/>
</dbReference>
<keyword evidence="1" id="KW-0472">Membrane</keyword>
<evidence type="ECO:0000313" key="2">
    <source>
        <dbReference type="EMBL" id="TFF04413.1"/>
    </source>
</evidence>
<reference evidence="2 3" key="1">
    <citation type="submission" date="2019-03" db="EMBL/GenBank/DDBJ databases">
        <title>Cellulosimicrobium funkei JCM14302 Assembly.</title>
        <authorList>
            <person name="Dou T."/>
        </authorList>
    </citation>
    <scope>NUCLEOTIDE SEQUENCE [LARGE SCALE GENOMIC DNA]</scope>
    <source>
        <strain evidence="2 3">JCM 14302</strain>
    </source>
</reference>
<feature type="transmembrane region" description="Helical" evidence="1">
    <location>
        <begin position="72"/>
        <end position="95"/>
    </location>
</feature>
<keyword evidence="3" id="KW-1185">Reference proteome</keyword>